<comment type="caution">
    <text evidence="1">The sequence shown here is derived from an EMBL/GenBank/DDBJ whole genome shotgun (WGS) entry which is preliminary data.</text>
</comment>
<protein>
    <submittedName>
        <fullName evidence="1">Uncharacterized protein</fullName>
    </submittedName>
</protein>
<proteinExistence type="predicted"/>
<reference evidence="1" key="2">
    <citation type="submission" date="2020-06" db="EMBL/GenBank/DDBJ databases">
        <authorList>
            <person name="Wang Y."/>
        </authorList>
    </citation>
    <scope>NUCLEOTIDE SEQUENCE</scope>
    <source>
        <strain evidence="2">D1b</strain>
        <strain evidence="1">L15b</strain>
    </source>
</reference>
<dbReference type="AlphaFoldDB" id="A0A7K4MQJ4"/>
<evidence type="ECO:0000313" key="3">
    <source>
        <dbReference type="Proteomes" id="UP000523105"/>
    </source>
</evidence>
<accession>A0A7K4MQJ4</accession>
<dbReference type="Proteomes" id="UP000527815">
    <property type="component" value="Unassembled WGS sequence"/>
</dbReference>
<organism evidence="1 3">
    <name type="scientific">Marine Group I thaumarchaeote</name>
    <dbReference type="NCBI Taxonomy" id="2511932"/>
    <lineage>
        <taxon>Archaea</taxon>
        <taxon>Nitrososphaerota</taxon>
        <taxon>Marine Group I</taxon>
    </lineage>
</organism>
<dbReference type="EMBL" id="JACASV010000030">
    <property type="protein sequence ID" value="NWJ43527.1"/>
    <property type="molecule type" value="Genomic_DNA"/>
</dbReference>
<gene>
    <name evidence="1" type="ORF">HX837_04900</name>
    <name evidence="2" type="ORF">HX865_00960</name>
</gene>
<evidence type="ECO:0000313" key="4">
    <source>
        <dbReference type="Proteomes" id="UP000527815"/>
    </source>
</evidence>
<reference evidence="3 4" key="1">
    <citation type="journal article" date="2019" name="Environ. Microbiol.">
        <title>Genomics insights into ecotype formation of ammonia-oxidizing archaea in the deep ocean.</title>
        <authorList>
            <person name="Wang Y."/>
            <person name="Huang J.M."/>
            <person name="Cui G.J."/>
            <person name="Nunoura T."/>
            <person name="Takaki Y."/>
            <person name="Li W.L."/>
            <person name="Li J."/>
            <person name="Gao Z.M."/>
            <person name="Takai K."/>
            <person name="Zhang A.Q."/>
            <person name="Stepanauskas R."/>
        </authorList>
    </citation>
    <scope>NUCLEOTIDE SEQUENCE [LARGE SCALE GENOMIC DNA]</scope>
    <source>
        <strain evidence="2 4">D1b</strain>
        <strain evidence="1 3">L15b</strain>
    </source>
</reference>
<dbReference type="EMBL" id="JACASZ010000006">
    <property type="protein sequence ID" value="NWJ77072.1"/>
    <property type="molecule type" value="Genomic_DNA"/>
</dbReference>
<evidence type="ECO:0000313" key="2">
    <source>
        <dbReference type="EMBL" id="NWJ77072.1"/>
    </source>
</evidence>
<evidence type="ECO:0000313" key="1">
    <source>
        <dbReference type="EMBL" id="NWJ43527.1"/>
    </source>
</evidence>
<sequence>MTLTEQDKINEALEIIDEILEGAEKEKNKGSVHAMRKFPYGVGHEQLNLLYRLVKILTQEGVPRD</sequence>
<name>A0A7K4MQJ4_9ARCH</name>
<dbReference type="Proteomes" id="UP000523105">
    <property type="component" value="Unassembled WGS sequence"/>
</dbReference>